<keyword evidence="1" id="KW-0175">Coiled coil</keyword>
<dbReference type="EMBL" id="NQXA01000011">
    <property type="protein sequence ID" value="PHQ28800.1"/>
    <property type="molecule type" value="Genomic_DNA"/>
</dbReference>
<comment type="caution">
    <text evidence="2">The sequence shown here is derived from an EMBL/GenBank/DDBJ whole genome shotgun (WGS) entry which is preliminary data.</text>
</comment>
<dbReference type="Proteomes" id="UP000229433">
    <property type="component" value="Unassembled WGS sequence"/>
</dbReference>
<keyword evidence="3" id="KW-1185">Reference proteome</keyword>
<proteinExistence type="predicted"/>
<sequence length="221" mass="26586">MEGLTEDQFKETLIKQGIYQELMKHVVLRSEYEELKSNKTPDLINLRKKIERQKEEISSLKIQIEKEQIAKQLAVSNLEFYQSKYVFFEAALFQEYVFGDRLPFFKKVYDFLKSNNVYKSTFGDFCYSIQNNSSERKLNFSLINSKLSRDDLGYFLSCLGNFYEYKYLEYKKWLKNRVIIEVEKNGYMDTTQFKRHIRDYESAINKPQMKEKIDKLFSQII</sequence>
<name>A0A2G1VQA9_9FLAO</name>
<gene>
    <name evidence="2" type="ORF">CJ305_13360</name>
</gene>
<dbReference type="AlphaFoldDB" id="A0A2G1VQA9"/>
<dbReference type="RefSeq" id="WP_099646792.1">
    <property type="nucleotide sequence ID" value="NZ_KZ319293.1"/>
</dbReference>
<accession>A0A2G1VQA9</accession>
<evidence type="ECO:0000256" key="1">
    <source>
        <dbReference type="SAM" id="Coils"/>
    </source>
</evidence>
<evidence type="ECO:0000313" key="2">
    <source>
        <dbReference type="EMBL" id="PHQ28800.1"/>
    </source>
</evidence>
<reference evidence="2 3" key="1">
    <citation type="submission" date="2017-08" db="EMBL/GenBank/DDBJ databases">
        <title>The whole genome shortgun sequences of strain Leeuwenhoekiella nanhaiensis G18 from the South China Sea.</title>
        <authorList>
            <person name="Liu Q."/>
        </authorList>
    </citation>
    <scope>NUCLEOTIDE SEQUENCE [LARGE SCALE GENOMIC DNA]</scope>
    <source>
        <strain evidence="2 3">G18</strain>
    </source>
</reference>
<organism evidence="2 3">
    <name type="scientific">Leeuwenhoekiella nanhaiensis</name>
    <dbReference type="NCBI Taxonomy" id="1655491"/>
    <lineage>
        <taxon>Bacteria</taxon>
        <taxon>Pseudomonadati</taxon>
        <taxon>Bacteroidota</taxon>
        <taxon>Flavobacteriia</taxon>
        <taxon>Flavobacteriales</taxon>
        <taxon>Flavobacteriaceae</taxon>
        <taxon>Leeuwenhoekiella</taxon>
    </lineage>
</organism>
<evidence type="ECO:0000313" key="3">
    <source>
        <dbReference type="Proteomes" id="UP000229433"/>
    </source>
</evidence>
<protein>
    <submittedName>
        <fullName evidence="2">Uncharacterized protein</fullName>
    </submittedName>
</protein>
<feature type="coiled-coil region" evidence="1">
    <location>
        <begin position="43"/>
        <end position="70"/>
    </location>
</feature>